<gene>
    <name evidence="7" type="ORF">ACFSQW_19805</name>
</gene>
<dbReference type="Pfam" id="PF08281">
    <property type="entry name" value="Sigma70_r4_2"/>
    <property type="match status" value="1"/>
</dbReference>
<name>A0ABW5L7Z6_9SPHI</name>
<comment type="caution">
    <text evidence="7">The sequence shown here is derived from an EMBL/GenBank/DDBJ whole genome shotgun (WGS) entry which is preliminary data.</text>
</comment>
<keyword evidence="4" id="KW-0804">Transcription</keyword>
<evidence type="ECO:0000313" key="7">
    <source>
        <dbReference type="EMBL" id="MFD2556650.1"/>
    </source>
</evidence>
<dbReference type="InterPro" id="IPR007627">
    <property type="entry name" value="RNA_pol_sigma70_r2"/>
</dbReference>
<dbReference type="Gene3D" id="1.10.1740.10">
    <property type="match status" value="1"/>
</dbReference>
<dbReference type="InterPro" id="IPR013249">
    <property type="entry name" value="RNA_pol_sigma70_r4_t2"/>
</dbReference>
<evidence type="ECO:0000259" key="6">
    <source>
        <dbReference type="Pfam" id="PF08281"/>
    </source>
</evidence>
<dbReference type="InterPro" id="IPR036388">
    <property type="entry name" value="WH-like_DNA-bd_sf"/>
</dbReference>
<reference evidence="8" key="1">
    <citation type="journal article" date="2019" name="Int. J. Syst. Evol. Microbiol.">
        <title>The Global Catalogue of Microorganisms (GCM) 10K type strain sequencing project: providing services to taxonomists for standard genome sequencing and annotation.</title>
        <authorList>
            <consortium name="The Broad Institute Genomics Platform"/>
            <consortium name="The Broad Institute Genome Sequencing Center for Infectious Disease"/>
            <person name="Wu L."/>
            <person name="Ma J."/>
        </authorList>
    </citation>
    <scope>NUCLEOTIDE SEQUENCE [LARGE SCALE GENOMIC DNA]</scope>
    <source>
        <strain evidence="8">KCTC 52298</strain>
    </source>
</reference>
<dbReference type="NCBIfam" id="TIGR02937">
    <property type="entry name" value="sigma70-ECF"/>
    <property type="match status" value="1"/>
</dbReference>
<keyword evidence="3" id="KW-0731">Sigma factor</keyword>
<keyword evidence="2" id="KW-0805">Transcription regulation</keyword>
<feature type="domain" description="RNA polymerase sigma-70 region 2" evidence="5">
    <location>
        <begin position="27"/>
        <end position="91"/>
    </location>
</feature>
<dbReference type="PANTHER" id="PTHR43133:SF46">
    <property type="entry name" value="RNA POLYMERASE SIGMA-70 FACTOR ECF SUBFAMILY"/>
    <property type="match status" value="1"/>
</dbReference>
<accession>A0ABW5L7Z6</accession>
<dbReference type="InterPro" id="IPR014284">
    <property type="entry name" value="RNA_pol_sigma-70_dom"/>
</dbReference>
<dbReference type="EMBL" id="JBHULD010000018">
    <property type="protein sequence ID" value="MFD2556650.1"/>
    <property type="molecule type" value="Genomic_DNA"/>
</dbReference>
<dbReference type="InterPro" id="IPR039425">
    <property type="entry name" value="RNA_pol_sigma-70-like"/>
</dbReference>
<dbReference type="PANTHER" id="PTHR43133">
    <property type="entry name" value="RNA POLYMERASE ECF-TYPE SIGMA FACTO"/>
    <property type="match status" value="1"/>
</dbReference>
<keyword evidence="8" id="KW-1185">Reference proteome</keyword>
<dbReference type="RefSeq" id="WP_021070485.1">
    <property type="nucleotide sequence ID" value="NZ_JAEQMU010000001.1"/>
</dbReference>
<dbReference type="NCBIfam" id="TIGR02985">
    <property type="entry name" value="Sig70_bacteroi1"/>
    <property type="match status" value="1"/>
</dbReference>
<protein>
    <submittedName>
        <fullName evidence="7">RNA polymerase sigma factor</fullName>
    </submittedName>
</protein>
<proteinExistence type="inferred from homology"/>
<dbReference type="CDD" id="cd06171">
    <property type="entry name" value="Sigma70_r4"/>
    <property type="match status" value="1"/>
</dbReference>
<evidence type="ECO:0000256" key="1">
    <source>
        <dbReference type="ARBA" id="ARBA00010641"/>
    </source>
</evidence>
<dbReference type="Gene3D" id="1.10.10.10">
    <property type="entry name" value="Winged helix-like DNA-binding domain superfamily/Winged helix DNA-binding domain"/>
    <property type="match status" value="1"/>
</dbReference>
<evidence type="ECO:0000313" key="8">
    <source>
        <dbReference type="Proteomes" id="UP001597440"/>
    </source>
</evidence>
<sequence>MNSYKQLSDQQLVILLKKEDRLAFAEIYERYAIVLYYKVNQILRDEDASKDVIQDLFTFIWERSDNLDENQNLSGYLYIASRSRVLNLIQKGKTKSDYLSEIGKFSEIVANETLEKLDEKELLRLVTNEIDKLPTKMREVFQLSRIEDLSHREIAQKLGISETTVKKQVQNALKILKQRLSMYSSYGLLLLVFLRGH</sequence>
<evidence type="ECO:0000259" key="5">
    <source>
        <dbReference type="Pfam" id="PF04542"/>
    </source>
</evidence>
<dbReference type="InterPro" id="IPR014327">
    <property type="entry name" value="RNA_pol_sigma70_bacteroid"/>
</dbReference>
<dbReference type="SUPFAM" id="SSF88946">
    <property type="entry name" value="Sigma2 domain of RNA polymerase sigma factors"/>
    <property type="match status" value="1"/>
</dbReference>
<dbReference type="InterPro" id="IPR013325">
    <property type="entry name" value="RNA_pol_sigma_r2"/>
</dbReference>
<dbReference type="InterPro" id="IPR013324">
    <property type="entry name" value="RNA_pol_sigma_r3/r4-like"/>
</dbReference>
<dbReference type="Pfam" id="PF04542">
    <property type="entry name" value="Sigma70_r2"/>
    <property type="match status" value="1"/>
</dbReference>
<evidence type="ECO:0000256" key="2">
    <source>
        <dbReference type="ARBA" id="ARBA00023015"/>
    </source>
</evidence>
<organism evidence="7 8">
    <name type="scientific">Sphingobacterium tabacisoli</name>
    <dbReference type="NCBI Taxonomy" id="2044855"/>
    <lineage>
        <taxon>Bacteria</taxon>
        <taxon>Pseudomonadati</taxon>
        <taxon>Bacteroidota</taxon>
        <taxon>Sphingobacteriia</taxon>
        <taxon>Sphingobacteriales</taxon>
        <taxon>Sphingobacteriaceae</taxon>
        <taxon>Sphingobacterium</taxon>
    </lineage>
</organism>
<dbReference type="Proteomes" id="UP001597440">
    <property type="component" value="Unassembled WGS sequence"/>
</dbReference>
<evidence type="ECO:0000256" key="4">
    <source>
        <dbReference type="ARBA" id="ARBA00023163"/>
    </source>
</evidence>
<comment type="similarity">
    <text evidence="1">Belongs to the sigma-70 factor family. ECF subfamily.</text>
</comment>
<evidence type="ECO:0000256" key="3">
    <source>
        <dbReference type="ARBA" id="ARBA00023082"/>
    </source>
</evidence>
<feature type="domain" description="RNA polymerase sigma factor 70 region 4 type 2" evidence="6">
    <location>
        <begin position="125"/>
        <end position="175"/>
    </location>
</feature>
<dbReference type="SUPFAM" id="SSF88659">
    <property type="entry name" value="Sigma3 and sigma4 domains of RNA polymerase sigma factors"/>
    <property type="match status" value="1"/>
</dbReference>